<protein>
    <recommendedName>
        <fullName evidence="2">Aminoglycoside phosphotransferase domain-containing protein</fullName>
    </recommendedName>
</protein>
<keyword evidence="1" id="KW-0812">Transmembrane</keyword>
<dbReference type="Gene3D" id="1.10.510.10">
    <property type="entry name" value="Transferase(Phosphotransferase) domain 1"/>
    <property type="match status" value="1"/>
</dbReference>
<sequence length="434" mass="49566">MSLETVCYYGRTIPHDPYHLDPPSVDETTYPPDHKPLKRYKKFVKKTRRCRNLQIRLLECLDHKSSASEKSNTSSRQLPKSERPRVFKAFADYEKYQGLVLFKVIPPTLSDPSNLFYQFEQEVVAYSRLDKTGLCEAGYVPRYYGWYEFPPSWRSDPALAHISNHPRLSELPHSDTPPRALVIEYLDNASPISPWNITTEVAHEALRRLTEIHSIGLLHRDAFPRNLMVREDGEPVWIDFGCSMHSPDFRVRSQSQAEEYGWVACILFCFLLADHARVVRGQDIWYPDLYASTSPPQAGSSDCSLPPTDESEVESLLFCEHDPIDLHETEPVKTTPTHPSCHDRDRHSHFCLERAGSRALLRTVLIIAFVSWAAVYLCYVDAAVVSMRASFSRSRSRGPSCGDLHSDHTVDLGFLLVCVRDLLLSHHPELCLSP</sequence>
<feature type="transmembrane region" description="Helical" evidence="1">
    <location>
        <begin position="359"/>
        <end position="385"/>
    </location>
</feature>
<proteinExistence type="predicted"/>
<dbReference type="EMBL" id="KV428165">
    <property type="protein sequence ID" value="KZT34803.1"/>
    <property type="molecule type" value="Genomic_DNA"/>
</dbReference>
<name>A0A165ZZM4_9AGAM</name>
<organism evidence="3 4">
    <name type="scientific">Sistotremastrum suecicum HHB10207 ss-3</name>
    <dbReference type="NCBI Taxonomy" id="1314776"/>
    <lineage>
        <taxon>Eukaryota</taxon>
        <taxon>Fungi</taxon>
        <taxon>Dikarya</taxon>
        <taxon>Basidiomycota</taxon>
        <taxon>Agaricomycotina</taxon>
        <taxon>Agaricomycetes</taxon>
        <taxon>Sistotremastrales</taxon>
        <taxon>Sistotremastraceae</taxon>
        <taxon>Sistotremastrum</taxon>
    </lineage>
</organism>
<reference evidence="3 4" key="1">
    <citation type="journal article" date="2016" name="Mol. Biol. Evol.">
        <title>Comparative Genomics of Early-Diverging Mushroom-Forming Fungi Provides Insights into the Origins of Lignocellulose Decay Capabilities.</title>
        <authorList>
            <person name="Nagy L.G."/>
            <person name="Riley R."/>
            <person name="Tritt A."/>
            <person name="Adam C."/>
            <person name="Daum C."/>
            <person name="Floudas D."/>
            <person name="Sun H."/>
            <person name="Yadav J.S."/>
            <person name="Pangilinan J."/>
            <person name="Larsson K.H."/>
            <person name="Matsuura K."/>
            <person name="Barry K."/>
            <person name="Labutti K."/>
            <person name="Kuo R."/>
            <person name="Ohm R.A."/>
            <person name="Bhattacharya S.S."/>
            <person name="Shirouzu T."/>
            <person name="Yoshinaga Y."/>
            <person name="Martin F.M."/>
            <person name="Grigoriev I.V."/>
            <person name="Hibbett D.S."/>
        </authorList>
    </citation>
    <scope>NUCLEOTIDE SEQUENCE [LARGE SCALE GENOMIC DNA]</scope>
    <source>
        <strain evidence="3 4">HHB10207 ss-3</strain>
    </source>
</reference>
<keyword evidence="1" id="KW-0472">Membrane</keyword>
<dbReference type="InterPro" id="IPR011009">
    <property type="entry name" value="Kinase-like_dom_sf"/>
</dbReference>
<dbReference type="Pfam" id="PF01636">
    <property type="entry name" value="APH"/>
    <property type="match status" value="1"/>
</dbReference>
<dbReference type="OrthoDB" id="2744451at2759"/>
<evidence type="ECO:0000313" key="4">
    <source>
        <dbReference type="Proteomes" id="UP000076798"/>
    </source>
</evidence>
<evidence type="ECO:0000259" key="2">
    <source>
        <dbReference type="Pfam" id="PF01636"/>
    </source>
</evidence>
<dbReference type="InterPro" id="IPR002575">
    <property type="entry name" value="Aminoglycoside_PTrfase"/>
</dbReference>
<evidence type="ECO:0000313" key="3">
    <source>
        <dbReference type="EMBL" id="KZT34803.1"/>
    </source>
</evidence>
<dbReference type="Proteomes" id="UP000076798">
    <property type="component" value="Unassembled WGS sequence"/>
</dbReference>
<dbReference type="STRING" id="1314776.A0A165ZZM4"/>
<accession>A0A165ZZM4</accession>
<gene>
    <name evidence="3" type="ORF">SISSUDRAFT_1131605</name>
</gene>
<keyword evidence="1" id="KW-1133">Transmembrane helix</keyword>
<dbReference type="AlphaFoldDB" id="A0A165ZZM4"/>
<evidence type="ECO:0000256" key="1">
    <source>
        <dbReference type="SAM" id="Phobius"/>
    </source>
</evidence>
<feature type="domain" description="Aminoglycoside phosphotransferase" evidence="2">
    <location>
        <begin position="202"/>
        <end position="246"/>
    </location>
</feature>
<dbReference type="SUPFAM" id="SSF56112">
    <property type="entry name" value="Protein kinase-like (PK-like)"/>
    <property type="match status" value="1"/>
</dbReference>
<keyword evidence="4" id="KW-1185">Reference proteome</keyword>